<dbReference type="AlphaFoldDB" id="A0A7W8D827"/>
<reference evidence="2 3" key="1">
    <citation type="submission" date="2020-08" db="EMBL/GenBank/DDBJ databases">
        <title>Genomic Encyclopedia of Type Strains, Phase IV (KMG-IV): sequencing the most valuable type-strain genomes for metagenomic binning, comparative biology and taxonomic classification.</title>
        <authorList>
            <person name="Goeker M."/>
        </authorList>
    </citation>
    <scope>NUCLEOTIDE SEQUENCE [LARGE SCALE GENOMIC DNA]</scope>
    <source>
        <strain evidence="2 3">DSM 24163</strain>
    </source>
</reference>
<keyword evidence="1" id="KW-0732">Signal</keyword>
<dbReference type="Proteomes" id="UP000521199">
    <property type="component" value="Unassembled WGS sequence"/>
</dbReference>
<protein>
    <recommendedName>
        <fullName evidence="4">Tandem-95 repeat protein</fullName>
    </recommendedName>
</protein>
<dbReference type="RefSeq" id="WP_183962186.1">
    <property type="nucleotide sequence ID" value="NZ_JACHHP010000007.1"/>
</dbReference>
<dbReference type="EMBL" id="JACHHP010000007">
    <property type="protein sequence ID" value="MBB5209654.1"/>
    <property type="molecule type" value="Genomic_DNA"/>
</dbReference>
<dbReference type="Pfam" id="PF17963">
    <property type="entry name" value="Big_9"/>
    <property type="match status" value="1"/>
</dbReference>
<evidence type="ECO:0008006" key="4">
    <source>
        <dbReference type="Google" id="ProtNLM"/>
    </source>
</evidence>
<evidence type="ECO:0000256" key="1">
    <source>
        <dbReference type="SAM" id="SignalP"/>
    </source>
</evidence>
<feature type="chain" id="PRO_5030953258" description="Tandem-95 repeat protein" evidence="1">
    <location>
        <begin position="27"/>
        <end position="199"/>
    </location>
</feature>
<gene>
    <name evidence="2" type="ORF">HNQ52_003226</name>
</gene>
<dbReference type="Gene3D" id="2.60.40.3440">
    <property type="match status" value="1"/>
</dbReference>
<name>A0A7W8D827_9GAMM</name>
<proteinExistence type="predicted"/>
<evidence type="ECO:0000313" key="2">
    <source>
        <dbReference type="EMBL" id="MBB5209654.1"/>
    </source>
</evidence>
<evidence type="ECO:0000313" key="3">
    <source>
        <dbReference type="Proteomes" id="UP000521199"/>
    </source>
</evidence>
<organism evidence="2 3">
    <name type="scientific">Chiayiivirga flava</name>
    <dbReference type="NCBI Taxonomy" id="659595"/>
    <lineage>
        <taxon>Bacteria</taxon>
        <taxon>Pseudomonadati</taxon>
        <taxon>Pseudomonadota</taxon>
        <taxon>Gammaproteobacteria</taxon>
        <taxon>Lysobacterales</taxon>
        <taxon>Lysobacteraceae</taxon>
        <taxon>Chiayiivirga</taxon>
    </lineage>
</organism>
<keyword evidence="3" id="KW-1185">Reference proteome</keyword>
<accession>A0A7W8D827</accession>
<sequence>MHRTPSRIHAARSPGFALVAATLLLAAEGAIGGSCPGTAPGGFQVGTFPSDLNQGLSVCTTPAYNTCQSCNYSATGVNSSTCNNAECSTATCYCVSVAVTPNPPVGADDVARVARNRASEIPVLANDNASGGPRLAVADVGPAVHGTVVLAAGRVVYTPDAGYAGEDDFIYRIVNGRSGVGTATVTLTVTDDLLRDGFE</sequence>
<comment type="caution">
    <text evidence="2">The sequence shown here is derived from an EMBL/GenBank/DDBJ whole genome shotgun (WGS) entry which is preliminary data.</text>
</comment>
<feature type="signal peptide" evidence="1">
    <location>
        <begin position="1"/>
        <end position="26"/>
    </location>
</feature>